<dbReference type="InterPro" id="IPR007197">
    <property type="entry name" value="rSAM"/>
</dbReference>
<accession>A0A239A9F5</accession>
<dbReference type="OrthoDB" id="9782387at2"/>
<protein>
    <submittedName>
        <fullName evidence="7">Pyruvate formate lyase activating enzyme</fullName>
    </submittedName>
</protein>
<gene>
    <name evidence="7" type="ORF">SAMN06265340_1179</name>
</gene>
<keyword evidence="7" id="KW-0456">Lyase</keyword>
<evidence type="ECO:0000256" key="1">
    <source>
        <dbReference type="ARBA" id="ARBA00001966"/>
    </source>
</evidence>
<dbReference type="PANTHER" id="PTHR11228:SF27">
    <property type="entry name" value="GLYCYL-RADICAL ENZYME ACTIVATING ENZYME MJ1227-RELATED"/>
    <property type="match status" value="1"/>
</dbReference>
<dbReference type="CDD" id="cd01335">
    <property type="entry name" value="Radical_SAM"/>
    <property type="match status" value="1"/>
</dbReference>
<dbReference type="EMBL" id="FZOB01000017">
    <property type="protein sequence ID" value="SNR92139.1"/>
    <property type="molecule type" value="Genomic_DNA"/>
</dbReference>
<reference evidence="8" key="1">
    <citation type="submission" date="2017-06" db="EMBL/GenBank/DDBJ databases">
        <authorList>
            <person name="Varghese N."/>
            <person name="Submissions S."/>
        </authorList>
    </citation>
    <scope>NUCLEOTIDE SEQUENCE [LARGE SCALE GENOMIC DNA]</scope>
    <source>
        <strain evidence="8">DSM 15668</strain>
    </source>
</reference>
<dbReference type="InterPro" id="IPR013785">
    <property type="entry name" value="Aldolase_TIM"/>
</dbReference>
<evidence type="ECO:0000259" key="6">
    <source>
        <dbReference type="PROSITE" id="PS51918"/>
    </source>
</evidence>
<name>A0A239A9F5_9BACT</name>
<organism evidence="7 8">
    <name type="scientific">Desulfurobacterium atlanticum</name>
    <dbReference type="NCBI Taxonomy" id="240169"/>
    <lineage>
        <taxon>Bacteria</taxon>
        <taxon>Pseudomonadati</taxon>
        <taxon>Aquificota</taxon>
        <taxon>Aquificia</taxon>
        <taxon>Desulfurobacteriales</taxon>
        <taxon>Desulfurobacteriaceae</taxon>
        <taxon>Desulfurobacterium</taxon>
    </lineage>
</organism>
<evidence type="ECO:0000256" key="2">
    <source>
        <dbReference type="ARBA" id="ARBA00022691"/>
    </source>
</evidence>
<evidence type="ECO:0000256" key="3">
    <source>
        <dbReference type="ARBA" id="ARBA00022723"/>
    </source>
</evidence>
<dbReference type="GO" id="GO:0051536">
    <property type="term" value="F:iron-sulfur cluster binding"/>
    <property type="evidence" value="ECO:0007669"/>
    <property type="project" value="UniProtKB-KW"/>
</dbReference>
<dbReference type="GO" id="GO:0016829">
    <property type="term" value="F:lyase activity"/>
    <property type="evidence" value="ECO:0007669"/>
    <property type="project" value="UniProtKB-KW"/>
</dbReference>
<feature type="domain" description="Radical SAM core" evidence="6">
    <location>
        <begin position="18"/>
        <end position="224"/>
    </location>
</feature>
<evidence type="ECO:0000313" key="7">
    <source>
        <dbReference type="EMBL" id="SNR92139.1"/>
    </source>
</evidence>
<keyword evidence="2" id="KW-0949">S-adenosyl-L-methionine</keyword>
<dbReference type="Gene3D" id="3.20.20.70">
    <property type="entry name" value="Aldolase class I"/>
    <property type="match status" value="1"/>
</dbReference>
<dbReference type="PROSITE" id="PS51918">
    <property type="entry name" value="RADICAL_SAM"/>
    <property type="match status" value="1"/>
</dbReference>
<dbReference type="Proteomes" id="UP000198405">
    <property type="component" value="Unassembled WGS sequence"/>
</dbReference>
<sequence>MPLSPFLDVDTPITFKDQPGVQSAVLYTHIPLCNLECFQCHNKAGFDPSTQFASYEKLLDKLNKLKLLGVELIIVSGGEPLLEKRLKEGLKFIKQLGFSVRVDTNGTLPETIEQLIREKVVDGFALDVKIPIKSVYFDDEIERFNEILYSKKEKNEKKIKLYVQKIKKSIEKIKKLAIANDFQYTILRTVKYPLLKEEDIEEIKRFVRETGIPFQLNPFYPVEA</sequence>
<evidence type="ECO:0000256" key="4">
    <source>
        <dbReference type="ARBA" id="ARBA00023004"/>
    </source>
</evidence>
<evidence type="ECO:0000313" key="8">
    <source>
        <dbReference type="Proteomes" id="UP000198405"/>
    </source>
</evidence>
<keyword evidence="8" id="KW-1185">Reference proteome</keyword>
<dbReference type="InterPro" id="IPR050377">
    <property type="entry name" value="Radical_SAM_PqqE_MftC-like"/>
</dbReference>
<keyword evidence="5" id="KW-0411">Iron-sulfur</keyword>
<dbReference type="RefSeq" id="WP_089323701.1">
    <property type="nucleotide sequence ID" value="NZ_FZOB01000017.1"/>
</dbReference>
<evidence type="ECO:0000256" key="5">
    <source>
        <dbReference type="ARBA" id="ARBA00023014"/>
    </source>
</evidence>
<dbReference type="SFLD" id="SFLDS00029">
    <property type="entry name" value="Radical_SAM"/>
    <property type="match status" value="1"/>
</dbReference>
<dbReference type="SUPFAM" id="SSF102114">
    <property type="entry name" value="Radical SAM enzymes"/>
    <property type="match status" value="1"/>
</dbReference>
<comment type="cofactor">
    <cofactor evidence="1">
        <name>[4Fe-4S] cluster</name>
        <dbReference type="ChEBI" id="CHEBI:49883"/>
    </cofactor>
</comment>
<dbReference type="AlphaFoldDB" id="A0A239A9F5"/>
<keyword evidence="4" id="KW-0408">Iron</keyword>
<keyword evidence="3" id="KW-0479">Metal-binding</keyword>
<proteinExistence type="predicted"/>
<dbReference type="PANTHER" id="PTHR11228">
    <property type="entry name" value="RADICAL SAM DOMAIN PROTEIN"/>
    <property type="match status" value="1"/>
</dbReference>
<dbReference type="InterPro" id="IPR058240">
    <property type="entry name" value="rSAM_sf"/>
</dbReference>
<dbReference type="GO" id="GO:0046872">
    <property type="term" value="F:metal ion binding"/>
    <property type="evidence" value="ECO:0007669"/>
    <property type="project" value="UniProtKB-KW"/>
</dbReference>
<dbReference type="Pfam" id="PF04055">
    <property type="entry name" value="Radical_SAM"/>
    <property type="match status" value="1"/>
</dbReference>
<keyword evidence="7" id="KW-0670">Pyruvate</keyword>